<name>A0AAD4DJA7_9FUNG</name>
<sequence>MQWQHQASNQIIRQMKLSIIGTPEHSPKSALESSVSKKRNYETAIVLEDTDTDTEEGDGDGETDTDDDRSEQDDDERVSQHTSIDFEFERDWALSFKQERTPVKEFEREPGKWYLSSVQIPPFIPRPKVAQPVVNIVVSDTEPDQEDAEEDEFIEVDDTFVADHPKWSATAGLHPIPPVQSLSISWMAANADHEEHRDI</sequence>
<comment type="caution">
    <text evidence="2">The sequence shown here is derived from an EMBL/GenBank/DDBJ whole genome shotgun (WGS) entry which is preliminary data.</text>
</comment>
<dbReference type="Proteomes" id="UP001194580">
    <property type="component" value="Unassembled WGS sequence"/>
</dbReference>
<gene>
    <name evidence="2" type="ORF">BGZ95_000551</name>
</gene>
<accession>A0AAD4DJA7</accession>
<organism evidence="2 3">
    <name type="scientific">Linnemannia exigua</name>
    <dbReference type="NCBI Taxonomy" id="604196"/>
    <lineage>
        <taxon>Eukaryota</taxon>
        <taxon>Fungi</taxon>
        <taxon>Fungi incertae sedis</taxon>
        <taxon>Mucoromycota</taxon>
        <taxon>Mortierellomycotina</taxon>
        <taxon>Mortierellomycetes</taxon>
        <taxon>Mortierellales</taxon>
        <taxon>Mortierellaceae</taxon>
        <taxon>Linnemannia</taxon>
    </lineage>
</organism>
<evidence type="ECO:0000313" key="3">
    <source>
        <dbReference type="Proteomes" id="UP001194580"/>
    </source>
</evidence>
<protein>
    <submittedName>
        <fullName evidence="2">Uncharacterized protein</fullName>
    </submittedName>
</protein>
<evidence type="ECO:0000313" key="2">
    <source>
        <dbReference type="EMBL" id="KAG0279673.1"/>
    </source>
</evidence>
<keyword evidence="3" id="KW-1185">Reference proteome</keyword>
<feature type="compositionally biased region" description="Acidic residues" evidence="1">
    <location>
        <begin position="48"/>
        <end position="76"/>
    </location>
</feature>
<evidence type="ECO:0000256" key="1">
    <source>
        <dbReference type="SAM" id="MobiDB-lite"/>
    </source>
</evidence>
<reference evidence="2" key="1">
    <citation type="journal article" date="2020" name="Fungal Divers.">
        <title>Resolving the Mortierellaceae phylogeny through synthesis of multi-gene phylogenetics and phylogenomics.</title>
        <authorList>
            <person name="Vandepol N."/>
            <person name="Liber J."/>
            <person name="Desiro A."/>
            <person name="Na H."/>
            <person name="Kennedy M."/>
            <person name="Barry K."/>
            <person name="Grigoriev I.V."/>
            <person name="Miller A.N."/>
            <person name="O'Donnell K."/>
            <person name="Stajich J.E."/>
            <person name="Bonito G."/>
        </authorList>
    </citation>
    <scope>NUCLEOTIDE SEQUENCE</scope>
    <source>
        <strain evidence="2">NRRL 28262</strain>
    </source>
</reference>
<feature type="region of interest" description="Disordered" evidence="1">
    <location>
        <begin position="23"/>
        <end position="83"/>
    </location>
</feature>
<dbReference type="EMBL" id="JAAAIL010000110">
    <property type="protein sequence ID" value="KAG0279673.1"/>
    <property type="molecule type" value="Genomic_DNA"/>
</dbReference>
<proteinExistence type="predicted"/>
<dbReference type="AlphaFoldDB" id="A0AAD4DJA7"/>